<dbReference type="GO" id="GO:0005524">
    <property type="term" value="F:ATP binding"/>
    <property type="evidence" value="ECO:0007669"/>
    <property type="project" value="UniProtKB-KW"/>
</dbReference>
<feature type="domain" description="Protein kinase" evidence="15">
    <location>
        <begin position="74"/>
        <end position="340"/>
    </location>
</feature>
<evidence type="ECO:0000256" key="5">
    <source>
        <dbReference type="ARBA" id="ARBA00022527"/>
    </source>
</evidence>
<proteinExistence type="inferred from homology"/>
<evidence type="ECO:0000256" key="13">
    <source>
        <dbReference type="ARBA" id="ARBA00051680"/>
    </source>
</evidence>
<comment type="catalytic activity">
    <reaction evidence="11">
        <text>L-seryl-[protein] + ATP = O-phospho-L-seryl-[protein] + ADP + H(+)</text>
        <dbReference type="Rhea" id="RHEA:17989"/>
        <dbReference type="Rhea" id="RHEA-COMP:9863"/>
        <dbReference type="Rhea" id="RHEA-COMP:11604"/>
        <dbReference type="ChEBI" id="CHEBI:15378"/>
        <dbReference type="ChEBI" id="CHEBI:29999"/>
        <dbReference type="ChEBI" id="CHEBI:30616"/>
        <dbReference type="ChEBI" id="CHEBI:83421"/>
        <dbReference type="ChEBI" id="CHEBI:456216"/>
        <dbReference type="EC" id="2.7.12.1"/>
    </reaction>
</comment>
<dbReference type="Gene3D" id="3.30.200.20">
    <property type="entry name" value="Phosphorylase Kinase, domain 1"/>
    <property type="match status" value="1"/>
</dbReference>
<protein>
    <recommendedName>
        <fullName evidence="4">dual-specificity kinase</fullName>
        <ecNumber evidence="4">2.7.12.1</ecNumber>
    </recommendedName>
</protein>
<dbReference type="InterPro" id="IPR000719">
    <property type="entry name" value="Prot_kinase_dom"/>
</dbReference>
<feature type="region of interest" description="Disordered" evidence="14">
    <location>
        <begin position="655"/>
        <end position="689"/>
    </location>
</feature>
<evidence type="ECO:0000256" key="12">
    <source>
        <dbReference type="ARBA" id="ARBA00049308"/>
    </source>
</evidence>
<dbReference type="InterPro" id="IPR001245">
    <property type="entry name" value="Ser-Thr/Tyr_kinase_cat_dom"/>
</dbReference>
<comment type="catalytic activity">
    <reaction evidence="13">
        <text>L-tyrosyl-[protein] + ATP = O-phospho-L-tyrosyl-[protein] + ADP + H(+)</text>
        <dbReference type="Rhea" id="RHEA:10596"/>
        <dbReference type="Rhea" id="RHEA-COMP:10136"/>
        <dbReference type="Rhea" id="RHEA-COMP:20101"/>
        <dbReference type="ChEBI" id="CHEBI:15378"/>
        <dbReference type="ChEBI" id="CHEBI:30616"/>
        <dbReference type="ChEBI" id="CHEBI:46858"/>
        <dbReference type="ChEBI" id="CHEBI:61978"/>
        <dbReference type="ChEBI" id="CHEBI:456216"/>
        <dbReference type="EC" id="2.7.12.1"/>
    </reaction>
</comment>
<evidence type="ECO:0000256" key="11">
    <source>
        <dbReference type="ARBA" id="ARBA00049003"/>
    </source>
</evidence>
<dbReference type="InterPro" id="IPR050940">
    <property type="entry name" value="Actin_reg-Ser/Thr_kinase"/>
</dbReference>
<comment type="cofactor">
    <cofactor evidence="2">
        <name>Mg(2+)</name>
        <dbReference type="ChEBI" id="CHEBI:18420"/>
    </cofactor>
</comment>
<keyword evidence="8" id="KW-0418">Kinase</keyword>
<dbReference type="GO" id="GO:0004674">
    <property type="term" value="F:protein serine/threonine kinase activity"/>
    <property type="evidence" value="ECO:0007669"/>
    <property type="project" value="UniProtKB-KW"/>
</dbReference>
<gene>
    <name evidence="16" type="ORF">BRAFLDRAFT_126370</name>
</gene>
<dbReference type="STRING" id="7739.C3YA20"/>
<evidence type="ECO:0000256" key="7">
    <source>
        <dbReference type="ARBA" id="ARBA00022741"/>
    </source>
</evidence>
<dbReference type="FunFam" id="1.10.510.10:FF:000202">
    <property type="entry name" value="Dual specificity testis-specific protein kinase 2"/>
    <property type="match status" value="1"/>
</dbReference>
<evidence type="ECO:0000256" key="8">
    <source>
        <dbReference type="ARBA" id="ARBA00022777"/>
    </source>
</evidence>
<keyword evidence="9" id="KW-0067">ATP-binding</keyword>
<keyword evidence="5" id="KW-0723">Serine/threonine-protein kinase</keyword>
<dbReference type="Gene3D" id="1.10.510.10">
    <property type="entry name" value="Transferase(Phosphotransferase) domain 1"/>
    <property type="match status" value="1"/>
</dbReference>
<dbReference type="GO" id="GO:0004712">
    <property type="term" value="F:protein serine/threonine/tyrosine kinase activity"/>
    <property type="evidence" value="ECO:0007669"/>
    <property type="project" value="UniProtKB-EC"/>
</dbReference>
<dbReference type="EC" id="2.7.12.1" evidence="4"/>
<evidence type="ECO:0000256" key="10">
    <source>
        <dbReference type="ARBA" id="ARBA00023211"/>
    </source>
</evidence>
<dbReference type="Pfam" id="PF07714">
    <property type="entry name" value="PK_Tyr_Ser-Thr"/>
    <property type="match status" value="1"/>
</dbReference>
<comment type="similarity">
    <text evidence="3">Belongs to the protein kinase superfamily. TKL Ser/Thr protein kinase family.</text>
</comment>
<dbReference type="EMBL" id="GG666493">
    <property type="protein sequence ID" value="EEN62929.1"/>
    <property type="molecule type" value="Genomic_DNA"/>
</dbReference>
<evidence type="ECO:0000256" key="4">
    <source>
        <dbReference type="ARBA" id="ARBA00013203"/>
    </source>
</evidence>
<dbReference type="PANTHER" id="PTHR46485:SF5">
    <property type="entry name" value="CENTER DIVIDER, ISOFORM A"/>
    <property type="match status" value="1"/>
</dbReference>
<feature type="compositionally biased region" description="Low complexity" evidence="14">
    <location>
        <begin position="624"/>
        <end position="634"/>
    </location>
</feature>
<dbReference type="AlphaFoldDB" id="C3YA20"/>
<keyword evidence="10" id="KW-0464">Manganese</keyword>
<evidence type="ECO:0000259" key="15">
    <source>
        <dbReference type="PROSITE" id="PS50011"/>
    </source>
</evidence>
<dbReference type="InParanoid" id="C3YA20"/>
<organism>
    <name type="scientific">Branchiostoma floridae</name>
    <name type="common">Florida lancelet</name>
    <name type="synonym">Amphioxus</name>
    <dbReference type="NCBI Taxonomy" id="7739"/>
    <lineage>
        <taxon>Eukaryota</taxon>
        <taxon>Metazoa</taxon>
        <taxon>Chordata</taxon>
        <taxon>Cephalochordata</taxon>
        <taxon>Leptocardii</taxon>
        <taxon>Amphioxiformes</taxon>
        <taxon>Branchiostomatidae</taxon>
        <taxon>Branchiostoma</taxon>
    </lineage>
</organism>
<feature type="region of interest" description="Disordered" evidence="14">
    <location>
        <begin position="554"/>
        <end position="643"/>
    </location>
</feature>
<dbReference type="SUPFAM" id="SSF56112">
    <property type="entry name" value="Protein kinase-like (PK-like)"/>
    <property type="match status" value="1"/>
</dbReference>
<comment type="cofactor">
    <cofactor evidence="1">
        <name>Mn(2+)</name>
        <dbReference type="ChEBI" id="CHEBI:29035"/>
    </cofactor>
</comment>
<evidence type="ECO:0000256" key="2">
    <source>
        <dbReference type="ARBA" id="ARBA00001946"/>
    </source>
</evidence>
<dbReference type="InterPro" id="IPR011009">
    <property type="entry name" value="Kinase-like_dom_sf"/>
</dbReference>
<evidence type="ECO:0000256" key="3">
    <source>
        <dbReference type="ARBA" id="ARBA00005843"/>
    </source>
</evidence>
<dbReference type="PRINTS" id="PR00109">
    <property type="entry name" value="TYRKINASE"/>
</dbReference>
<dbReference type="PROSITE" id="PS50011">
    <property type="entry name" value="PROTEIN_KINASE_DOM"/>
    <property type="match status" value="1"/>
</dbReference>
<keyword evidence="6" id="KW-0808">Transferase</keyword>
<dbReference type="InterPro" id="IPR008266">
    <property type="entry name" value="Tyr_kinase_AS"/>
</dbReference>
<evidence type="ECO:0000256" key="1">
    <source>
        <dbReference type="ARBA" id="ARBA00001936"/>
    </source>
</evidence>
<comment type="catalytic activity">
    <reaction evidence="12">
        <text>L-threonyl-[protein] + ATP = O-phospho-L-threonyl-[protein] + ADP + H(+)</text>
        <dbReference type="Rhea" id="RHEA:46608"/>
        <dbReference type="Rhea" id="RHEA-COMP:11060"/>
        <dbReference type="Rhea" id="RHEA-COMP:11605"/>
        <dbReference type="ChEBI" id="CHEBI:15378"/>
        <dbReference type="ChEBI" id="CHEBI:30013"/>
        <dbReference type="ChEBI" id="CHEBI:30616"/>
        <dbReference type="ChEBI" id="CHEBI:61977"/>
        <dbReference type="ChEBI" id="CHEBI:456216"/>
        <dbReference type="EC" id="2.7.12.1"/>
    </reaction>
</comment>
<name>C3YA20_BRAFL</name>
<accession>C3YA20</accession>
<evidence type="ECO:0000313" key="16">
    <source>
        <dbReference type="EMBL" id="EEN62929.1"/>
    </source>
</evidence>
<sequence length="689" mass="76400">MHGWISMIELQSAEWVPHARVGSGYCGQLTACTGGVWILPSADRMHGWVLMNCGQLSGYRMHGWGPDTAVSCQWVPHARVGSGYCGQLSGYRMHGWCSDTAVTHRVTGQVMVLKMNTNSSNRPNMLREVQLMNRLSHPNILRFMGVCVHEGQLHALTEYMNSGSLEDLLDGPEYLSWVTRVKLALDIARGMAYLHSRGVFHRDLTSKNCLIRTHDDGTYMAVVGDFGLAEKIPDPNDSVHLSIVGSPYWMAPECLRSQRYNEKADVFSFGIVLCEIIARVPADPDYLPRTENFGLDYNAFTDMCGDCPSAFLQLAFNCCNVDVTLRPSFEELVPQLESVLSRLEKEEEEHVQQLGNDTVAIQVVDGEEHEQEEIVLTEKAGFTNGNVTMGLKRSKPVFNCPLPTKSPRPRRKVNLSRSVSDISDWERKNSSIEDLCVSDPYYTPKRTSSRVNPFSTIEHLKGGKTKLLDNPSPSVLSLAFELPSPSDAPTPPCTPVETEAVTENLLPPYLSPKGSRSLPASPIMGRRAFMNVLNVDSEDVLGTSLDRTFLNKSKPTAKAPLNSTQESTPCRGFDSFQFSPIMPIPGLDMRDRQPSSDSSLSEEEEMEQSMSHLEIPREDDRSLSKVSVVNNSSKPEPDVDKEFITYTENIQKLVKNCQQLSPDPLTPPNSAGSADSGIGKPNGYSFESQ</sequence>
<dbReference type="GO" id="GO:0046872">
    <property type="term" value="F:metal ion binding"/>
    <property type="evidence" value="ECO:0007669"/>
    <property type="project" value="UniProtKB-KW"/>
</dbReference>
<feature type="compositionally biased region" description="Basic and acidic residues" evidence="14">
    <location>
        <begin position="614"/>
        <end position="623"/>
    </location>
</feature>
<dbReference type="PANTHER" id="PTHR46485">
    <property type="entry name" value="LIM DOMAIN KINASE 1"/>
    <property type="match status" value="1"/>
</dbReference>
<evidence type="ECO:0000256" key="6">
    <source>
        <dbReference type="ARBA" id="ARBA00022679"/>
    </source>
</evidence>
<reference evidence="16" key="1">
    <citation type="journal article" date="2008" name="Nature">
        <title>The amphioxus genome and the evolution of the chordate karyotype.</title>
        <authorList>
            <consortium name="US DOE Joint Genome Institute (JGI-PGF)"/>
            <person name="Putnam N.H."/>
            <person name="Butts T."/>
            <person name="Ferrier D.E.K."/>
            <person name="Furlong R.F."/>
            <person name="Hellsten U."/>
            <person name="Kawashima T."/>
            <person name="Robinson-Rechavi M."/>
            <person name="Shoguchi E."/>
            <person name="Terry A."/>
            <person name="Yu J.-K."/>
            <person name="Benito-Gutierrez E.L."/>
            <person name="Dubchak I."/>
            <person name="Garcia-Fernandez J."/>
            <person name="Gibson-Brown J.J."/>
            <person name="Grigoriev I.V."/>
            <person name="Horton A.C."/>
            <person name="de Jong P.J."/>
            <person name="Jurka J."/>
            <person name="Kapitonov V.V."/>
            <person name="Kohara Y."/>
            <person name="Kuroki Y."/>
            <person name="Lindquist E."/>
            <person name="Lucas S."/>
            <person name="Osoegawa K."/>
            <person name="Pennacchio L.A."/>
            <person name="Salamov A.A."/>
            <person name="Satou Y."/>
            <person name="Sauka-Spengler T."/>
            <person name="Schmutz J."/>
            <person name="Shin-I T."/>
            <person name="Toyoda A."/>
            <person name="Bronner-Fraser M."/>
            <person name="Fujiyama A."/>
            <person name="Holland L.Z."/>
            <person name="Holland P.W.H."/>
            <person name="Satoh N."/>
            <person name="Rokhsar D.S."/>
        </authorList>
    </citation>
    <scope>NUCLEOTIDE SEQUENCE [LARGE SCALE GENOMIC DNA]</scope>
    <source>
        <strain evidence="16">S238N-H82</strain>
        <tissue evidence="16">Testes</tissue>
    </source>
</reference>
<evidence type="ECO:0000256" key="9">
    <source>
        <dbReference type="ARBA" id="ARBA00022840"/>
    </source>
</evidence>
<keyword evidence="7" id="KW-0547">Nucleotide-binding</keyword>
<evidence type="ECO:0000256" key="14">
    <source>
        <dbReference type="SAM" id="MobiDB-lite"/>
    </source>
</evidence>
<dbReference type="PROSITE" id="PS00109">
    <property type="entry name" value="PROTEIN_KINASE_TYR"/>
    <property type="match status" value="1"/>
</dbReference>
<dbReference type="eggNOG" id="ENOG502QTCP">
    <property type="taxonomic scope" value="Eukaryota"/>
</dbReference>